<feature type="region of interest" description="Disordered" evidence="1">
    <location>
        <begin position="64"/>
        <end position="157"/>
    </location>
</feature>
<feature type="compositionally biased region" description="Acidic residues" evidence="1">
    <location>
        <begin position="97"/>
        <end position="111"/>
    </location>
</feature>
<dbReference type="AlphaFoldDB" id="A0A2N1MKB9"/>
<evidence type="ECO:0000256" key="1">
    <source>
        <dbReference type="SAM" id="MobiDB-lite"/>
    </source>
</evidence>
<evidence type="ECO:0000313" key="3">
    <source>
        <dbReference type="Proteomes" id="UP000233469"/>
    </source>
</evidence>
<reference evidence="2 3" key="2">
    <citation type="submission" date="2017-10" db="EMBL/GenBank/DDBJ databases">
        <title>Extensive intraspecific genome diversity in a model arbuscular mycorrhizal fungus.</title>
        <authorList>
            <person name="Chen E.C.H."/>
            <person name="Morin E."/>
            <person name="Baudet D."/>
            <person name="Noel J."/>
            <person name="Ndikumana S."/>
            <person name="Charron P."/>
            <person name="St-Onge C."/>
            <person name="Giorgi J."/>
            <person name="Grigoriev I.V."/>
            <person name="Roux C."/>
            <person name="Martin F.M."/>
            <person name="Corradi N."/>
        </authorList>
    </citation>
    <scope>NUCLEOTIDE SEQUENCE [LARGE SCALE GENOMIC DNA]</scope>
    <source>
        <strain evidence="2 3">C2</strain>
    </source>
</reference>
<dbReference type="VEuPathDB" id="FungiDB:RhiirFUN_005371"/>
<sequence>MTKSKKNRINKDRTKVTDIAPKTRKFVKCNCLLHCCSSKLVDPRTFRRHQEEVNILQTIASGFQSSSQLKGTRNKLYSVQSSPDEKRKKRIKAVENTSDDNNGDDNDDGDDGDKSPDERGKRRIRAVEYSLDDDDESPLSDNELMPERPENESVPIR</sequence>
<organism evidence="2 3">
    <name type="scientific">Rhizophagus irregularis</name>
    <dbReference type="NCBI Taxonomy" id="588596"/>
    <lineage>
        <taxon>Eukaryota</taxon>
        <taxon>Fungi</taxon>
        <taxon>Fungi incertae sedis</taxon>
        <taxon>Mucoromycota</taxon>
        <taxon>Glomeromycotina</taxon>
        <taxon>Glomeromycetes</taxon>
        <taxon>Glomerales</taxon>
        <taxon>Glomeraceae</taxon>
        <taxon>Rhizophagus</taxon>
    </lineage>
</organism>
<feature type="compositionally biased region" description="Polar residues" evidence="1">
    <location>
        <begin position="64"/>
        <end position="82"/>
    </location>
</feature>
<gene>
    <name evidence="2" type="ORF">RhiirC2_790887</name>
</gene>
<dbReference type="EMBL" id="LLXL01002025">
    <property type="protein sequence ID" value="PKK62088.1"/>
    <property type="molecule type" value="Genomic_DNA"/>
</dbReference>
<reference evidence="2 3" key="1">
    <citation type="submission" date="2016-04" db="EMBL/GenBank/DDBJ databases">
        <title>Genome analyses suggest a sexual origin of heterokaryosis in a supposedly ancient asexual fungus.</title>
        <authorList>
            <person name="Ropars J."/>
            <person name="Sedzielewska K."/>
            <person name="Noel J."/>
            <person name="Charron P."/>
            <person name="Farinelli L."/>
            <person name="Marton T."/>
            <person name="Kruger M."/>
            <person name="Pelin A."/>
            <person name="Brachmann A."/>
            <person name="Corradi N."/>
        </authorList>
    </citation>
    <scope>NUCLEOTIDE SEQUENCE [LARGE SCALE GENOMIC DNA]</scope>
    <source>
        <strain evidence="2 3">C2</strain>
    </source>
</reference>
<dbReference type="VEuPathDB" id="FungiDB:FUN_012243"/>
<name>A0A2N1MKB9_9GLOM</name>
<dbReference type="OrthoDB" id="2396280at2759"/>
<protein>
    <submittedName>
        <fullName evidence="2">Uncharacterized protein</fullName>
    </submittedName>
</protein>
<dbReference type="Proteomes" id="UP000233469">
    <property type="component" value="Unassembled WGS sequence"/>
</dbReference>
<evidence type="ECO:0000313" key="2">
    <source>
        <dbReference type="EMBL" id="PKK62088.1"/>
    </source>
</evidence>
<proteinExistence type="predicted"/>
<accession>A0A2N1MKB9</accession>
<comment type="caution">
    <text evidence="2">The sequence shown here is derived from an EMBL/GenBank/DDBJ whole genome shotgun (WGS) entry which is preliminary data.</text>
</comment>